<reference evidence="1 2" key="1">
    <citation type="submission" date="2019-03" db="EMBL/GenBank/DDBJ databases">
        <title>Paraburkholderia sp. 7MH5, isolated from subtropical forest soil.</title>
        <authorList>
            <person name="Gao Z.-H."/>
            <person name="Qiu L.-H."/>
        </authorList>
    </citation>
    <scope>NUCLEOTIDE SEQUENCE [LARGE SCALE GENOMIC DNA]</scope>
    <source>
        <strain evidence="1 2">7MH5</strain>
    </source>
</reference>
<dbReference type="OrthoDB" id="9778515at2"/>
<dbReference type="Proteomes" id="UP000295727">
    <property type="component" value="Chromosome 3"/>
</dbReference>
<sequence>MRRILAIGGFSTGESEAIAAGYIRDLTGKTRPRVCLLSTPSGDAPWLIHNFDDLYGKLGCETSNVRAEVPPHPAQSGVQRQTFR</sequence>
<accession>A0A4P7D137</accession>
<dbReference type="EMBL" id="CP038150">
    <property type="protein sequence ID" value="QBR00877.1"/>
    <property type="molecule type" value="Genomic_DNA"/>
</dbReference>
<organism evidence="1 2">
    <name type="scientific">Paraburkholderia pallida</name>
    <dbReference type="NCBI Taxonomy" id="2547399"/>
    <lineage>
        <taxon>Bacteria</taxon>
        <taxon>Pseudomonadati</taxon>
        <taxon>Pseudomonadota</taxon>
        <taxon>Betaproteobacteria</taxon>
        <taxon>Burkholderiales</taxon>
        <taxon>Burkholderiaceae</taxon>
        <taxon>Paraburkholderia</taxon>
    </lineage>
</organism>
<protein>
    <submittedName>
        <fullName evidence="1">Uncharacterized protein</fullName>
    </submittedName>
</protein>
<dbReference type="AlphaFoldDB" id="A0A4P7D137"/>
<name>A0A4P7D137_9BURK</name>
<proteinExistence type="predicted"/>
<evidence type="ECO:0000313" key="2">
    <source>
        <dbReference type="Proteomes" id="UP000295727"/>
    </source>
</evidence>
<evidence type="ECO:0000313" key="1">
    <source>
        <dbReference type="EMBL" id="QBR00877.1"/>
    </source>
</evidence>
<keyword evidence="2" id="KW-1185">Reference proteome</keyword>
<gene>
    <name evidence="1" type="ORF">E1956_26845</name>
</gene>
<dbReference type="KEGG" id="ppai:E1956_26845"/>